<accession>X0U6Z2</accession>
<dbReference type="SUPFAM" id="SSF53098">
    <property type="entry name" value="Ribonuclease H-like"/>
    <property type="match status" value="1"/>
</dbReference>
<name>X0U6Z2_9ZZZZ</name>
<dbReference type="GO" id="GO:0003676">
    <property type="term" value="F:nucleic acid binding"/>
    <property type="evidence" value="ECO:0007669"/>
    <property type="project" value="InterPro"/>
</dbReference>
<feature type="non-terminal residue" evidence="1">
    <location>
        <position position="51"/>
    </location>
</feature>
<evidence type="ECO:0008006" key="2">
    <source>
        <dbReference type="Google" id="ProtNLM"/>
    </source>
</evidence>
<gene>
    <name evidence="1" type="ORF">S01H1_32048</name>
</gene>
<dbReference type="AlphaFoldDB" id="X0U6Z2"/>
<dbReference type="EMBL" id="BARS01019818">
    <property type="protein sequence ID" value="GAF95096.1"/>
    <property type="molecule type" value="Genomic_DNA"/>
</dbReference>
<reference evidence="1" key="1">
    <citation type="journal article" date="2014" name="Front. Microbiol.">
        <title>High frequency of phylogenetically diverse reductive dehalogenase-homologous genes in deep subseafloor sedimentary metagenomes.</title>
        <authorList>
            <person name="Kawai M."/>
            <person name="Futagami T."/>
            <person name="Toyoda A."/>
            <person name="Takaki Y."/>
            <person name="Nishi S."/>
            <person name="Hori S."/>
            <person name="Arai W."/>
            <person name="Tsubouchi T."/>
            <person name="Morono Y."/>
            <person name="Uchiyama I."/>
            <person name="Ito T."/>
            <person name="Fujiyama A."/>
            <person name="Inagaki F."/>
            <person name="Takami H."/>
        </authorList>
    </citation>
    <scope>NUCLEOTIDE SEQUENCE</scope>
    <source>
        <strain evidence="1">Expedition CK06-06</strain>
    </source>
</reference>
<evidence type="ECO:0000313" key="1">
    <source>
        <dbReference type="EMBL" id="GAF95096.1"/>
    </source>
</evidence>
<proteinExistence type="predicted"/>
<sequence>MLQISDIPIISLDLETGGLVPGIHTPLSIGAVVVSGDNNPEITDKNSFYVQ</sequence>
<organism evidence="1">
    <name type="scientific">marine sediment metagenome</name>
    <dbReference type="NCBI Taxonomy" id="412755"/>
    <lineage>
        <taxon>unclassified sequences</taxon>
        <taxon>metagenomes</taxon>
        <taxon>ecological metagenomes</taxon>
    </lineage>
</organism>
<protein>
    <recommendedName>
        <fullName evidence="2">Exonuclease domain-containing protein</fullName>
    </recommendedName>
</protein>
<dbReference type="Gene3D" id="3.30.420.10">
    <property type="entry name" value="Ribonuclease H-like superfamily/Ribonuclease H"/>
    <property type="match status" value="1"/>
</dbReference>
<dbReference type="InterPro" id="IPR012337">
    <property type="entry name" value="RNaseH-like_sf"/>
</dbReference>
<comment type="caution">
    <text evidence="1">The sequence shown here is derived from an EMBL/GenBank/DDBJ whole genome shotgun (WGS) entry which is preliminary data.</text>
</comment>
<dbReference type="InterPro" id="IPR036397">
    <property type="entry name" value="RNaseH_sf"/>
</dbReference>